<sequence length="190" mass="20483">MHNNHAQIAYGSHPEPTPTSSHQLHQIYPPPADFPPPQGNPHPFNTPYSNGYTSSPPPYQRPQNYQGQAPGYAPGINPNTITITQTSNTALVAEIICSLFGIFGVGWLMTRETTPGTALLVGSFLIYWPMMILGTLLTLGLGLICLGPLAISAIIINIILLNNAIKRKATHVVITPRPPSQSLTVPPQGY</sequence>
<dbReference type="AlphaFoldDB" id="A0A5J4KD46"/>
<keyword evidence="2" id="KW-0812">Transmembrane</keyword>
<feature type="transmembrane region" description="Helical" evidence="2">
    <location>
        <begin position="91"/>
        <end position="110"/>
    </location>
</feature>
<evidence type="ECO:0000256" key="2">
    <source>
        <dbReference type="SAM" id="Phobius"/>
    </source>
</evidence>
<gene>
    <name evidence="3" type="ORF">KDW_10460</name>
</gene>
<proteinExistence type="predicted"/>
<keyword evidence="4" id="KW-1185">Reference proteome</keyword>
<feature type="compositionally biased region" description="Pro residues" evidence="1">
    <location>
        <begin position="28"/>
        <end position="40"/>
    </location>
</feature>
<comment type="caution">
    <text evidence="3">The sequence shown here is derived from an EMBL/GenBank/DDBJ whole genome shotgun (WGS) entry which is preliminary data.</text>
</comment>
<feature type="transmembrane region" description="Helical" evidence="2">
    <location>
        <begin position="130"/>
        <end position="160"/>
    </location>
</feature>
<dbReference type="Proteomes" id="UP000326912">
    <property type="component" value="Unassembled WGS sequence"/>
</dbReference>
<keyword evidence="2" id="KW-1133">Transmembrane helix</keyword>
<name>A0A5J4KD46_9CHLR</name>
<feature type="region of interest" description="Disordered" evidence="1">
    <location>
        <begin position="1"/>
        <end position="66"/>
    </location>
</feature>
<keyword evidence="2" id="KW-0472">Membrane</keyword>
<protein>
    <submittedName>
        <fullName evidence="3">Uncharacterized protein</fullName>
    </submittedName>
</protein>
<reference evidence="3 4" key="1">
    <citation type="submission" date="2019-10" db="EMBL/GenBank/DDBJ databases">
        <title>Dictyobacter vulcani sp. nov., within the class Ktedonobacteria, isolated from soil of volcanic Mt. Zao.</title>
        <authorList>
            <person name="Zheng Y."/>
            <person name="Wang C.M."/>
            <person name="Sakai Y."/>
            <person name="Abe K."/>
            <person name="Yokota A."/>
            <person name="Yabe S."/>
        </authorList>
    </citation>
    <scope>NUCLEOTIDE SEQUENCE [LARGE SCALE GENOMIC DNA]</scope>
    <source>
        <strain evidence="3 4">W12</strain>
    </source>
</reference>
<organism evidence="3 4">
    <name type="scientific">Dictyobacter vulcani</name>
    <dbReference type="NCBI Taxonomy" id="2607529"/>
    <lineage>
        <taxon>Bacteria</taxon>
        <taxon>Bacillati</taxon>
        <taxon>Chloroflexota</taxon>
        <taxon>Ktedonobacteria</taxon>
        <taxon>Ktedonobacterales</taxon>
        <taxon>Dictyobacteraceae</taxon>
        <taxon>Dictyobacter</taxon>
    </lineage>
</organism>
<evidence type="ECO:0000313" key="4">
    <source>
        <dbReference type="Proteomes" id="UP000326912"/>
    </source>
</evidence>
<dbReference type="EMBL" id="BKZW01000001">
    <property type="protein sequence ID" value="GER86884.1"/>
    <property type="molecule type" value="Genomic_DNA"/>
</dbReference>
<accession>A0A5J4KD46</accession>
<evidence type="ECO:0000313" key="3">
    <source>
        <dbReference type="EMBL" id="GER86884.1"/>
    </source>
</evidence>
<evidence type="ECO:0000256" key="1">
    <source>
        <dbReference type="SAM" id="MobiDB-lite"/>
    </source>
</evidence>
<dbReference type="RefSeq" id="WP_151754945.1">
    <property type="nucleotide sequence ID" value="NZ_BKZW01000001.1"/>
</dbReference>